<proteinExistence type="predicted"/>
<keyword evidence="1" id="KW-0812">Transmembrane</keyword>
<reference evidence="2" key="1">
    <citation type="journal article" date="2014" name="Front. Microbiol.">
        <title>High frequency of phylogenetically diverse reductive dehalogenase-homologous genes in deep subseafloor sedimentary metagenomes.</title>
        <authorList>
            <person name="Kawai M."/>
            <person name="Futagami T."/>
            <person name="Toyoda A."/>
            <person name="Takaki Y."/>
            <person name="Nishi S."/>
            <person name="Hori S."/>
            <person name="Arai W."/>
            <person name="Tsubouchi T."/>
            <person name="Morono Y."/>
            <person name="Uchiyama I."/>
            <person name="Ito T."/>
            <person name="Fujiyama A."/>
            <person name="Inagaki F."/>
            <person name="Takami H."/>
        </authorList>
    </citation>
    <scope>NUCLEOTIDE SEQUENCE</scope>
    <source>
        <strain evidence="2">Expedition CK06-06</strain>
    </source>
</reference>
<comment type="caution">
    <text evidence="2">The sequence shown here is derived from an EMBL/GenBank/DDBJ whole genome shotgun (WGS) entry which is preliminary data.</text>
</comment>
<evidence type="ECO:0000313" key="2">
    <source>
        <dbReference type="EMBL" id="GAH08423.1"/>
    </source>
</evidence>
<keyword evidence="1" id="KW-0472">Membrane</keyword>
<protein>
    <submittedName>
        <fullName evidence="2">Uncharacterized protein</fullName>
    </submittedName>
</protein>
<name>X1EIE1_9ZZZZ</name>
<keyword evidence="1" id="KW-1133">Transmembrane helix</keyword>
<gene>
    <name evidence="2" type="ORF">S01H4_62741</name>
</gene>
<sequence>MIFQTDYSSIAWIIGLGLMFALAFSFNYLSSRLHQSESVSQRLLQADTYNFRSLTYYEYRLRS</sequence>
<feature type="non-terminal residue" evidence="2">
    <location>
        <position position="63"/>
    </location>
</feature>
<accession>X1EIE1</accession>
<dbReference type="AlphaFoldDB" id="X1EIE1"/>
<feature type="transmembrane region" description="Helical" evidence="1">
    <location>
        <begin position="12"/>
        <end position="29"/>
    </location>
</feature>
<organism evidence="2">
    <name type="scientific">marine sediment metagenome</name>
    <dbReference type="NCBI Taxonomy" id="412755"/>
    <lineage>
        <taxon>unclassified sequences</taxon>
        <taxon>metagenomes</taxon>
        <taxon>ecological metagenomes</taxon>
    </lineage>
</organism>
<dbReference type="EMBL" id="BART01037525">
    <property type="protein sequence ID" value="GAH08423.1"/>
    <property type="molecule type" value="Genomic_DNA"/>
</dbReference>
<evidence type="ECO:0000256" key="1">
    <source>
        <dbReference type="SAM" id="Phobius"/>
    </source>
</evidence>